<proteinExistence type="predicted"/>
<dbReference type="EMBL" id="VSRR010120672">
    <property type="protein sequence ID" value="MPC99956.1"/>
    <property type="molecule type" value="Genomic_DNA"/>
</dbReference>
<dbReference type="Proteomes" id="UP000324222">
    <property type="component" value="Unassembled WGS sequence"/>
</dbReference>
<comment type="caution">
    <text evidence="1">The sequence shown here is derived from an EMBL/GenBank/DDBJ whole genome shotgun (WGS) entry which is preliminary data.</text>
</comment>
<protein>
    <submittedName>
        <fullName evidence="1">Uncharacterized protein</fullName>
    </submittedName>
</protein>
<keyword evidence="2" id="KW-1185">Reference proteome</keyword>
<sequence length="94" mass="10900">MRRKEESENERKKEVVMVEVVMVVVAKPQPLRRNSKRATKVYETEARWWGGRCLLSGTWPASEGYGHRAGWGRGVMGWLRRASESPEFPKAIFH</sequence>
<accession>A0A5B7K036</accession>
<gene>
    <name evidence="1" type="ORF">E2C01_095403</name>
</gene>
<dbReference type="AlphaFoldDB" id="A0A5B7K036"/>
<evidence type="ECO:0000313" key="1">
    <source>
        <dbReference type="EMBL" id="MPC99956.1"/>
    </source>
</evidence>
<name>A0A5B7K036_PORTR</name>
<organism evidence="1 2">
    <name type="scientific">Portunus trituberculatus</name>
    <name type="common">Swimming crab</name>
    <name type="synonym">Neptunus trituberculatus</name>
    <dbReference type="NCBI Taxonomy" id="210409"/>
    <lineage>
        <taxon>Eukaryota</taxon>
        <taxon>Metazoa</taxon>
        <taxon>Ecdysozoa</taxon>
        <taxon>Arthropoda</taxon>
        <taxon>Crustacea</taxon>
        <taxon>Multicrustacea</taxon>
        <taxon>Malacostraca</taxon>
        <taxon>Eumalacostraca</taxon>
        <taxon>Eucarida</taxon>
        <taxon>Decapoda</taxon>
        <taxon>Pleocyemata</taxon>
        <taxon>Brachyura</taxon>
        <taxon>Eubrachyura</taxon>
        <taxon>Portunoidea</taxon>
        <taxon>Portunidae</taxon>
        <taxon>Portuninae</taxon>
        <taxon>Portunus</taxon>
    </lineage>
</organism>
<evidence type="ECO:0000313" key="2">
    <source>
        <dbReference type="Proteomes" id="UP000324222"/>
    </source>
</evidence>
<reference evidence="1 2" key="1">
    <citation type="submission" date="2019-05" db="EMBL/GenBank/DDBJ databases">
        <title>Another draft genome of Portunus trituberculatus and its Hox gene families provides insights of decapod evolution.</title>
        <authorList>
            <person name="Jeong J.-H."/>
            <person name="Song I."/>
            <person name="Kim S."/>
            <person name="Choi T."/>
            <person name="Kim D."/>
            <person name="Ryu S."/>
            <person name="Kim W."/>
        </authorList>
    </citation>
    <scope>NUCLEOTIDE SEQUENCE [LARGE SCALE GENOMIC DNA]</scope>
    <source>
        <tissue evidence="1">Muscle</tissue>
    </source>
</reference>